<evidence type="ECO:0000313" key="1">
    <source>
        <dbReference type="EMBL" id="JAD19488.1"/>
    </source>
</evidence>
<name>A0A0A8Y2Q1_ARUDO</name>
<sequence>MLLWSNLKLLFMPS</sequence>
<proteinExistence type="predicted"/>
<accession>A0A0A8Y2Q1</accession>
<organism evidence="1">
    <name type="scientific">Arundo donax</name>
    <name type="common">Giant reed</name>
    <name type="synonym">Donax arundinaceus</name>
    <dbReference type="NCBI Taxonomy" id="35708"/>
    <lineage>
        <taxon>Eukaryota</taxon>
        <taxon>Viridiplantae</taxon>
        <taxon>Streptophyta</taxon>
        <taxon>Embryophyta</taxon>
        <taxon>Tracheophyta</taxon>
        <taxon>Spermatophyta</taxon>
        <taxon>Magnoliopsida</taxon>
        <taxon>Liliopsida</taxon>
        <taxon>Poales</taxon>
        <taxon>Poaceae</taxon>
        <taxon>PACMAD clade</taxon>
        <taxon>Arundinoideae</taxon>
        <taxon>Arundineae</taxon>
        <taxon>Arundo</taxon>
    </lineage>
</organism>
<dbReference type="EMBL" id="GBRH01278407">
    <property type="protein sequence ID" value="JAD19488.1"/>
    <property type="molecule type" value="Transcribed_RNA"/>
</dbReference>
<reference evidence="1" key="1">
    <citation type="submission" date="2014-09" db="EMBL/GenBank/DDBJ databases">
        <authorList>
            <person name="Magalhaes I.L.F."/>
            <person name="Oliveira U."/>
            <person name="Santos F.R."/>
            <person name="Vidigal T.H.D.A."/>
            <person name="Brescovit A.D."/>
            <person name="Santos A.J."/>
        </authorList>
    </citation>
    <scope>NUCLEOTIDE SEQUENCE</scope>
    <source>
        <tissue evidence="1">Shoot tissue taken approximately 20 cm above the soil surface</tissue>
    </source>
</reference>
<protein>
    <submittedName>
        <fullName evidence="1">Uncharacterized protein</fullName>
    </submittedName>
</protein>
<reference evidence="1" key="2">
    <citation type="journal article" date="2015" name="Data Brief">
        <title>Shoot transcriptome of the giant reed, Arundo donax.</title>
        <authorList>
            <person name="Barrero R.A."/>
            <person name="Guerrero F.D."/>
            <person name="Moolhuijzen P."/>
            <person name="Goolsby J.A."/>
            <person name="Tidwell J."/>
            <person name="Bellgard S.E."/>
            <person name="Bellgard M.I."/>
        </authorList>
    </citation>
    <scope>NUCLEOTIDE SEQUENCE</scope>
    <source>
        <tissue evidence="1">Shoot tissue taken approximately 20 cm above the soil surface</tissue>
    </source>
</reference>